<keyword evidence="5" id="KW-0732">Signal</keyword>
<dbReference type="PROSITE" id="PS52016">
    <property type="entry name" value="TONB_DEPENDENT_REC_3"/>
    <property type="match status" value="1"/>
</dbReference>
<dbReference type="InterPro" id="IPR008969">
    <property type="entry name" value="CarboxyPept-like_regulatory"/>
</dbReference>
<organism evidence="14 15">
    <name type="scientific">Sphingobacterium suaedae</name>
    <dbReference type="NCBI Taxonomy" id="1686402"/>
    <lineage>
        <taxon>Bacteria</taxon>
        <taxon>Pseudomonadati</taxon>
        <taxon>Bacteroidota</taxon>
        <taxon>Sphingobacteriia</taxon>
        <taxon>Sphingobacteriales</taxon>
        <taxon>Sphingobacteriaceae</taxon>
        <taxon>Sphingobacterium</taxon>
    </lineage>
</organism>
<dbReference type="Pfam" id="PF07715">
    <property type="entry name" value="Plug"/>
    <property type="match status" value="1"/>
</dbReference>
<dbReference type="InterPro" id="IPR037066">
    <property type="entry name" value="Plug_dom_sf"/>
</dbReference>
<dbReference type="RefSeq" id="WP_380901890.1">
    <property type="nucleotide sequence ID" value="NZ_JBHUEG010000007.1"/>
</dbReference>
<dbReference type="SUPFAM" id="SSF49464">
    <property type="entry name" value="Carboxypeptidase regulatory domain-like"/>
    <property type="match status" value="1"/>
</dbReference>
<dbReference type="SUPFAM" id="SSF56935">
    <property type="entry name" value="Porins"/>
    <property type="match status" value="1"/>
</dbReference>
<feature type="domain" description="TonB-dependent receptor-like beta-barrel" evidence="12">
    <location>
        <begin position="331"/>
        <end position="749"/>
    </location>
</feature>
<keyword evidence="6 11" id="KW-0798">TonB box</keyword>
<comment type="caution">
    <text evidence="14">The sequence shown here is derived from an EMBL/GenBank/DDBJ whole genome shotgun (WGS) entry which is preliminary data.</text>
</comment>
<evidence type="ECO:0000259" key="13">
    <source>
        <dbReference type="Pfam" id="PF07715"/>
    </source>
</evidence>
<keyword evidence="2 10" id="KW-0813">Transport</keyword>
<comment type="subcellular location">
    <subcellularLocation>
        <location evidence="1 10">Cell outer membrane</location>
        <topology evidence="1 10">Multi-pass membrane protein</topology>
    </subcellularLocation>
</comment>
<reference evidence="15" key="1">
    <citation type="journal article" date="2019" name="Int. J. Syst. Evol. Microbiol.">
        <title>The Global Catalogue of Microorganisms (GCM) 10K type strain sequencing project: providing services to taxonomists for standard genome sequencing and annotation.</title>
        <authorList>
            <consortium name="The Broad Institute Genomics Platform"/>
            <consortium name="The Broad Institute Genome Sequencing Center for Infectious Disease"/>
            <person name="Wu L."/>
            <person name="Ma J."/>
        </authorList>
    </citation>
    <scope>NUCLEOTIDE SEQUENCE [LARGE SCALE GENOMIC DNA]</scope>
    <source>
        <strain evidence="15">KCTC 42662</strain>
    </source>
</reference>
<comment type="similarity">
    <text evidence="10 11">Belongs to the TonB-dependent receptor family.</text>
</comment>
<name>A0ABW5KHD3_9SPHI</name>
<evidence type="ECO:0000256" key="8">
    <source>
        <dbReference type="ARBA" id="ARBA00023170"/>
    </source>
</evidence>
<dbReference type="Gene3D" id="2.170.130.10">
    <property type="entry name" value="TonB-dependent receptor, plug domain"/>
    <property type="match status" value="1"/>
</dbReference>
<dbReference type="CDD" id="cd01347">
    <property type="entry name" value="ligand_gated_channel"/>
    <property type="match status" value="1"/>
</dbReference>
<evidence type="ECO:0000313" key="14">
    <source>
        <dbReference type="EMBL" id="MFD2547285.1"/>
    </source>
</evidence>
<evidence type="ECO:0000256" key="5">
    <source>
        <dbReference type="ARBA" id="ARBA00022729"/>
    </source>
</evidence>
<keyword evidence="9 10" id="KW-0998">Cell outer membrane</keyword>
<sequence length="781" mass="87483">MNYFLQHVPVRNLRSSQWNWLVLLFGLLLAWADNAAGQVEQQQVSTITVQLRDSLGRPIENASVYQRGRGVVTVSDSNGQFYLHLTHAITVRVSHTNYFPLEVSVIPETVDVQQLRWTLRSRPQFLDAVSITASTVPKELRKIASSVSVLLKDAPELRQVQTVDEALAFIPGVMVDRSRGLTTTGTHTGVILRGTGSANRTLILKDGVPINDSYTGGVSEWNSLAGNSLERIEVVRGPGSSIYGSSSMGGTINLVTQMPREKTTLGAAFRYGSMNTYQANVQVGKRFAKRWGAIAFAEYKQTDGYAYLADSLWKSYYQKPTMSLLNLNTKLTYDFANGGIVVATADFNSQQPISGTSTLYEDRTHTGNYQLRYQNPKASLSPDVLVYYNVQNRLSNAMNWNAAAGAFNNANYTSRVPLDTYGLIAKLNHRIGDNDITIGADLRFTEIVSNKHYPEKGNQNFSGRQDFISFFMNDDVSFTEKLHANLGLRFDHWSNRNGHFMDNLSGTDVVIDYDHARSSVLTPKIGLTYDVRNNLRLRAVYATGFRAPSAFYMYNAAPLGSSFRLGNPALKPERMRYSVDFGADLQLMNELEISATVYASQYSDFLSAVLIDASDVPDYFDPGGLPVRQYINIGKVNLWGLESSMKYRVHPSITLQASYFHNQSAIKKYESNPEYEGREMNDNPRHIYSGALIYDDPRIGHISFWGRHTASFFGDLENTPEKTMDAVSLFDLKLAKNIGVLGVSFTINNMFDKLYYGSYTSATSYYYAPRRTFFVGAHYSF</sequence>
<dbReference type="InterPro" id="IPR036942">
    <property type="entry name" value="Beta-barrel_TonB_sf"/>
</dbReference>
<dbReference type="Pfam" id="PF00593">
    <property type="entry name" value="TonB_dep_Rec_b-barrel"/>
    <property type="match status" value="1"/>
</dbReference>
<evidence type="ECO:0000256" key="3">
    <source>
        <dbReference type="ARBA" id="ARBA00022452"/>
    </source>
</evidence>
<evidence type="ECO:0000256" key="1">
    <source>
        <dbReference type="ARBA" id="ARBA00004571"/>
    </source>
</evidence>
<evidence type="ECO:0000256" key="2">
    <source>
        <dbReference type="ARBA" id="ARBA00022448"/>
    </source>
</evidence>
<dbReference type="InterPro" id="IPR000531">
    <property type="entry name" value="Beta-barrel_TonB"/>
</dbReference>
<proteinExistence type="inferred from homology"/>
<keyword evidence="3 10" id="KW-1134">Transmembrane beta strand</keyword>
<dbReference type="InterPro" id="IPR012910">
    <property type="entry name" value="Plug_dom"/>
</dbReference>
<dbReference type="Proteomes" id="UP001597545">
    <property type="component" value="Unassembled WGS sequence"/>
</dbReference>
<dbReference type="PANTHER" id="PTHR30069">
    <property type="entry name" value="TONB-DEPENDENT OUTER MEMBRANE RECEPTOR"/>
    <property type="match status" value="1"/>
</dbReference>
<feature type="domain" description="TonB-dependent receptor plug" evidence="13">
    <location>
        <begin position="140"/>
        <end position="251"/>
    </location>
</feature>
<dbReference type="PANTHER" id="PTHR30069:SF29">
    <property type="entry name" value="HEMOGLOBIN AND HEMOGLOBIN-HAPTOGLOBIN-BINDING PROTEIN 1-RELATED"/>
    <property type="match status" value="1"/>
</dbReference>
<protein>
    <submittedName>
        <fullName evidence="14">TonB-dependent receptor domain-containing protein</fullName>
    </submittedName>
</protein>
<evidence type="ECO:0000256" key="6">
    <source>
        <dbReference type="ARBA" id="ARBA00023077"/>
    </source>
</evidence>
<evidence type="ECO:0000256" key="4">
    <source>
        <dbReference type="ARBA" id="ARBA00022692"/>
    </source>
</evidence>
<evidence type="ECO:0000259" key="12">
    <source>
        <dbReference type="Pfam" id="PF00593"/>
    </source>
</evidence>
<dbReference type="InterPro" id="IPR039426">
    <property type="entry name" value="TonB-dep_rcpt-like"/>
</dbReference>
<gene>
    <name evidence="14" type="ORF">ACFSR5_06445</name>
</gene>
<evidence type="ECO:0000256" key="10">
    <source>
        <dbReference type="PROSITE-ProRule" id="PRU01360"/>
    </source>
</evidence>
<keyword evidence="4 10" id="KW-0812">Transmembrane</keyword>
<keyword evidence="7 10" id="KW-0472">Membrane</keyword>
<keyword evidence="8 14" id="KW-0675">Receptor</keyword>
<accession>A0ABW5KHD3</accession>
<dbReference type="Gene3D" id="2.40.170.20">
    <property type="entry name" value="TonB-dependent receptor, beta-barrel domain"/>
    <property type="match status" value="1"/>
</dbReference>
<evidence type="ECO:0000256" key="9">
    <source>
        <dbReference type="ARBA" id="ARBA00023237"/>
    </source>
</evidence>
<evidence type="ECO:0000256" key="7">
    <source>
        <dbReference type="ARBA" id="ARBA00023136"/>
    </source>
</evidence>
<evidence type="ECO:0000313" key="15">
    <source>
        <dbReference type="Proteomes" id="UP001597545"/>
    </source>
</evidence>
<evidence type="ECO:0000256" key="11">
    <source>
        <dbReference type="RuleBase" id="RU003357"/>
    </source>
</evidence>
<dbReference type="EMBL" id="JBHULR010000003">
    <property type="protein sequence ID" value="MFD2547285.1"/>
    <property type="molecule type" value="Genomic_DNA"/>
</dbReference>
<keyword evidence="15" id="KW-1185">Reference proteome</keyword>